<organism evidence="18 19">
    <name type="scientific">Porites evermanni</name>
    <dbReference type="NCBI Taxonomy" id="104178"/>
    <lineage>
        <taxon>Eukaryota</taxon>
        <taxon>Metazoa</taxon>
        <taxon>Cnidaria</taxon>
        <taxon>Anthozoa</taxon>
        <taxon>Hexacorallia</taxon>
        <taxon>Scleractinia</taxon>
        <taxon>Fungiina</taxon>
        <taxon>Poritidae</taxon>
        <taxon>Porites</taxon>
    </lineage>
</organism>
<comment type="similarity">
    <text evidence="3">Belongs to the steroid 5-alpha reductase family.</text>
</comment>
<dbReference type="EMBL" id="CALNXI010000023">
    <property type="protein sequence ID" value="CAH3015434.1"/>
    <property type="molecule type" value="Genomic_DNA"/>
</dbReference>
<evidence type="ECO:0000256" key="14">
    <source>
        <dbReference type="ARBA" id="ARBA00023160"/>
    </source>
</evidence>
<keyword evidence="8" id="KW-0276">Fatty acid metabolism</keyword>
<keyword evidence="14" id="KW-0275">Fatty acid biosynthesis</keyword>
<keyword evidence="13 15" id="KW-0472">Membrane</keyword>
<evidence type="ECO:0000256" key="2">
    <source>
        <dbReference type="ARBA" id="ARBA00005194"/>
    </source>
</evidence>
<dbReference type="Pfam" id="PF02544">
    <property type="entry name" value="Steroid_dh"/>
    <property type="match status" value="2"/>
</dbReference>
<dbReference type="InterPro" id="IPR039357">
    <property type="entry name" value="SRD5A/TECR"/>
</dbReference>
<reference evidence="18 19" key="1">
    <citation type="submission" date="2022-05" db="EMBL/GenBank/DDBJ databases">
        <authorList>
            <consortium name="Genoscope - CEA"/>
            <person name="William W."/>
        </authorList>
    </citation>
    <scope>NUCLEOTIDE SEQUENCE [LARGE SCALE GENOMIC DNA]</scope>
</reference>
<proteinExistence type="inferred from homology"/>
<evidence type="ECO:0000256" key="4">
    <source>
        <dbReference type="ARBA" id="ARBA00012530"/>
    </source>
</evidence>
<feature type="domain" description="TECR-like N-terminal" evidence="17">
    <location>
        <begin position="1"/>
        <end position="77"/>
    </location>
</feature>
<dbReference type="InterPro" id="IPR029071">
    <property type="entry name" value="Ubiquitin-like_domsf"/>
</dbReference>
<dbReference type="InterPro" id="IPR001104">
    <property type="entry name" value="3-oxo-5_a-steroid_4-DH_C"/>
</dbReference>
<feature type="transmembrane region" description="Helical" evidence="15">
    <location>
        <begin position="303"/>
        <end position="321"/>
    </location>
</feature>
<keyword evidence="12" id="KW-0443">Lipid metabolism</keyword>
<sequence length="345" mass="39680">MQVDILDFRSQRKLCTLESLESAATISDVKREYHKKFPKSYPERQSFRLEPRGKSLKDEDKLASFDIKDGGRLYFKDLGPQISWRTVFLAEYASPLIFYVLLYPRPSIVYGAAAASKPYAPVVHIAAACWAGHFAKRLLETLFVHRFSHATMPLFNLFKNCAYYGGYGVLVGYFVNHPLYTPPMFGDAQVYTGLALFLFNEYGNFVIHCALRDLRPPGTKERKIPYPTSNPLTQLFRFVSCPNYTYEQASKGVLRLPRRLLNSRYSTKTVLYTHIVIPSIFLLEEASRTGSWIAFSVMTQTLTAVLFTLFGFYQMAVWAIGKHRNYRKEFKDYPKGRKAIVPFLL</sequence>
<keyword evidence="5" id="KW-0444">Lipid biosynthesis</keyword>
<dbReference type="SUPFAM" id="SSF54236">
    <property type="entry name" value="Ubiquitin-like"/>
    <property type="match status" value="1"/>
</dbReference>
<gene>
    <name evidence="18" type="ORF">PEVE_00016511</name>
</gene>
<evidence type="ECO:0000256" key="15">
    <source>
        <dbReference type="SAM" id="Phobius"/>
    </source>
</evidence>
<keyword evidence="9" id="KW-0521">NADP</keyword>
<evidence type="ECO:0000256" key="10">
    <source>
        <dbReference type="ARBA" id="ARBA00022989"/>
    </source>
</evidence>
<evidence type="ECO:0000256" key="11">
    <source>
        <dbReference type="ARBA" id="ARBA00023002"/>
    </source>
</evidence>
<evidence type="ECO:0000256" key="12">
    <source>
        <dbReference type="ARBA" id="ARBA00023098"/>
    </source>
</evidence>
<dbReference type="EC" id="1.3.1.93" evidence="4"/>
<evidence type="ECO:0000256" key="8">
    <source>
        <dbReference type="ARBA" id="ARBA00022832"/>
    </source>
</evidence>
<feature type="domain" description="3-oxo-5-alpha-steroid 4-dehydrogenase C-terminal" evidence="16">
    <location>
        <begin position="151"/>
        <end position="248"/>
    </location>
</feature>
<dbReference type="PANTHER" id="PTHR10556">
    <property type="entry name" value="3-OXO-5-ALPHA-STEROID 4-DEHYDROGENASE"/>
    <property type="match status" value="1"/>
</dbReference>
<comment type="pathway">
    <text evidence="2">Lipid metabolism; fatty acid biosynthesis.</text>
</comment>
<evidence type="ECO:0000313" key="18">
    <source>
        <dbReference type="EMBL" id="CAH3015434.1"/>
    </source>
</evidence>
<keyword evidence="19" id="KW-1185">Reference proteome</keyword>
<evidence type="ECO:0000256" key="5">
    <source>
        <dbReference type="ARBA" id="ARBA00022516"/>
    </source>
</evidence>
<keyword evidence="10 15" id="KW-1133">Transmembrane helix</keyword>
<dbReference type="Pfam" id="PF21696">
    <property type="entry name" value="TECR_N"/>
    <property type="match status" value="1"/>
</dbReference>
<evidence type="ECO:0000259" key="16">
    <source>
        <dbReference type="Pfam" id="PF02544"/>
    </source>
</evidence>
<evidence type="ECO:0000256" key="7">
    <source>
        <dbReference type="ARBA" id="ARBA00022824"/>
    </source>
</evidence>
<feature type="transmembrane region" description="Helical" evidence="15">
    <location>
        <begin position="265"/>
        <end position="283"/>
    </location>
</feature>
<feature type="domain" description="3-oxo-5-alpha-steroid 4-dehydrogenase C-terminal" evidence="16">
    <location>
        <begin position="290"/>
        <end position="345"/>
    </location>
</feature>
<dbReference type="CDD" id="cd01801">
    <property type="entry name" value="Ubl_TECR_like"/>
    <property type="match status" value="1"/>
</dbReference>
<keyword evidence="11" id="KW-0560">Oxidoreductase</keyword>
<evidence type="ECO:0000256" key="1">
    <source>
        <dbReference type="ARBA" id="ARBA00004477"/>
    </source>
</evidence>
<keyword evidence="6 15" id="KW-0812">Transmembrane</keyword>
<evidence type="ECO:0000256" key="9">
    <source>
        <dbReference type="ARBA" id="ARBA00022857"/>
    </source>
</evidence>
<dbReference type="PANTHER" id="PTHR10556:SF28">
    <property type="entry name" value="VERY-LONG-CHAIN ENOYL-COA REDUCTASE"/>
    <property type="match status" value="1"/>
</dbReference>
<dbReference type="InterPro" id="IPR049127">
    <property type="entry name" value="TECR-like_N"/>
</dbReference>
<evidence type="ECO:0000259" key="17">
    <source>
        <dbReference type="Pfam" id="PF21696"/>
    </source>
</evidence>
<name>A0ABN8LEQ9_9CNID</name>
<dbReference type="Proteomes" id="UP001159427">
    <property type="component" value="Unassembled WGS sequence"/>
</dbReference>
<protein>
    <recommendedName>
        <fullName evidence="4">very-long-chain enoyl-CoA reductase</fullName>
        <ecNumber evidence="4">1.3.1.93</ecNumber>
    </recommendedName>
</protein>
<dbReference type="Gene3D" id="3.10.20.90">
    <property type="entry name" value="Phosphatidylinositol 3-kinase Catalytic Subunit, Chain A, domain 1"/>
    <property type="match status" value="1"/>
</dbReference>
<accession>A0ABN8LEQ9</accession>
<evidence type="ECO:0000256" key="3">
    <source>
        <dbReference type="ARBA" id="ARBA00007742"/>
    </source>
</evidence>
<evidence type="ECO:0000313" key="19">
    <source>
        <dbReference type="Proteomes" id="UP001159427"/>
    </source>
</evidence>
<keyword evidence="7" id="KW-0256">Endoplasmic reticulum</keyword>
<comment type="caution">
    <text evidence="18">The sequence shown here is derived from an EMBL/GenBank/DDBJ whole genome shotgun (WGS) entry which is preliminary data.</text>
</comment>
<evidence type="ECO:0000256" key="13">
    <source>
        <dbReference type="ARBA" id="ARBA00023136"/>
    </source>
</evidence>
<evidence type="ECO:0000256" key="6">
    <source>
        <dbReference type="ARBA" id="ARBA00022692"/>
    </source>
</evidence>
<dbReference type="PROSITE" id="PS50244">
    <property type="entry name" value="S5A_REDUCTASE"/>
    <property type="match status" value="1"/>
</dbReference>
<comment type="subcellular location">
    <subcellularLocation>
        <location evidence="1">Endoplasmic reticulum membrane</location>
        <topology evidence="1">Multi-pass membrane protein</topology>
    </subcellularLocation>
</comment>